<dbReference type="Pfam" id="PF09948">
    <property type="entry name" value="PpoB2"/>
    <property type="match status" value="1"/>
</dbReference>
<evidence type="ECO:0000313" key="2">
    <source>
        <dbReference type="EMBL" id="SMX30793.1"/>
    </source>
</evidence>
<dbReference type="EMBL" id="FXYD01000001">
    <property type="protein sequence ID" value="SMX30793.1"/>
    <property type="molecule type" value="Genomic_DNA"/>
</dbReference>
<reference evidence="3" key="1">
    <citation type="submission" date="2017-05" db="EMBL/GenBank/DDBJ databases">
        <authorList>
            <person name="Rodrigo-Torres L."/>
            <person name="Arahal R. D."/>
            <person name="Lucena T."/>
        </authorList>
    </citation>
    <scope>NUCLEOTIDE SEQUENCE [LARGE SCALE GENOMIC DNA]</scope>
    <source>
        <strain evidence="3">CECT 8868</strain>
    </source>
</reference>
<name>A0A238JK62_9RHOB</name>
<proteinExistence type="predicted"/>
<organism evidence="2 3">
    <name type="scientific">Octadecabacter ascidiaceicola</name>
    <dbReference type="NCBI Taxonomy" id="1655543"/>
    <lineage>
        <taxon>Bacteria</taxon>
        <taxon>Pseudomonadati</taxon>
        <taxon>Pseudomonadota</taxon>
        <taxon>Alphaproteobacteria</taxon>
        <taxon>Rhodobacterales</taxon>
        <taxon>Roseobacteraceae</taxon>
        <taxon>Octadecabacter</taxon>
    </lineage>
</organism>
<feature type="transmembrane region" description="Helical" evidence="1">
    <location>
        <begin position="231"/>
        <end position="249"/>
    </location>
</feature>
<evidence type="ECO:0000256" key="1">
    <source>
        <dbReference type="SAM" id="Phobius"/>
    </source>
</evidence>
<gene>
    <name evidence="2" type="ORF">OCA8868_00033</name>
</gene>
<feature type="transmembrane region" description="Helical" evidence="1">
    <location>
        <begin position="66"/>
        <end position="86"/>
    </location>
</feature>
<feature type="transmembrane region" description="Helical" evidence="1">
    <location>
        <begin position="186"/>
        <end position="219"/>
    </location>
</feature>
<feature type="transmembrane region" description="Helical" evidence="1">
    <location>
        <begin position="12"/>
        <end position="32"/>
    </location>
</feature>
<feature type="transmembrane region" description="Helical" evidence="1">
    <location>
        <begin position="106"/>
        <end position="127"/>
    </location>
</feature>
<dbReference type="AlphaFoldDB" id="A0A238JK62"/>
<dbReference type="InterPro" id="IPR018688">
    <property type="entry name" value="PpoB2-like"/>
</dbReference>
<sequence>MRTEWIRGMGAPHWLVLFGAVLVGWVALYLMAIPAELRELSQIYGAQFWADLCRVTPDAAGGLKLWAMWALMSAAMMLPTALPAFATFDDLPSTQGDFGRLVGGYLAVWLVFSAIAAAAQMGLWWLGLVDRTGLSLNAWLSGGLLILAGAYQFSAFKAACVSKCRAPFAFFMEHWPSGPWRMGAQLGAVCLGCCWALMLLAFVGGVMSLAFMGLATLLMVFEKLPQIGERLTLPLGVALVGAGLVTVIFA</sequence>
<keyword evidence="3" id="KW-1185">Reference proteome</keyword>
<keyword evidence="1" id="KW-1133">Transmembrane helix</keyword>
<feature type="transmembrane region" description="Helical" evidence="1">
    <location>
        <begin position="134"/>
        <end position="153"/>
    </location>
</feature>
<accession>A0A238JK62</accession>
<protein>
    <recommendedName>
        <fullName evidence="4">Metal-binding integral membrane protein</fullName>
    </recommendedName>
</protein>
<dbReference type="RefSeq" id="WP_245847956.1">
    <property type="nucleotide sequence ID" value="NZ_FXYD01000001.1"/>
</dbReference>
<evidence type="ECO:0000313" key="3">
    <source>
        <dbReference type="Proteomes" id="UP000203464"/>
    </source>
</evidence>
<dbReference type="Proteomes" id="UP000203464">
    <property type="component" value="Unassembled WGS sequence"/>
</dbReference>
<keyword evidence="1" id="KW-0812">Transmembrane</keyword>
<keyword evidence="1" id="KW-0472">Membrane</keyword>
<evidence type="ECO:0008006" key="4">
    <source>
        <dbReference type="Google" id="ProtNLM"/>
    </source>
</evidence>